<dbReference type="Proteomes" id="UP000266723">
    <property type="component" value="Unassembled WGS sequence"/>
</dbReference>
<evidence type="ECO:0000313" key="2">
    <source>
        <dbReference type="Proteomes" id="UP000266723"/>
    </source>
</evidence>
<proteinExistence type="predicted"/>
<comment type="caution">
    <text evidence="1">The sequence shown here is derived from an EMBL/GenBank/DDBJ whole genome shotgun (WGS) entry which is preliminary data.</text>
</comment>
<gene>
    <name evidence="1" type="ORF">DY000_02052803</name>
</gene>
<accession>A0ABQ7ACH7</accession>
<protein>
    <submittedName>
        <fullName evidence="1">Uncharacterized protein</fullName>
    </submittedName>
</protein>
<reference evidence="1 2" key="1">
    <citation type="journal article" date="2020" name="BMC Genomics">
        <title>Intraspecific diversification of the crop wild relative Brassica cretica Lam. using demographic model selection.</title>
        <authorList>
            <person name="Kioukis A."/>
            <person name="Michalopoulou V.A."/>
            <person name="Briers L."/>
            <person name="Pirintsos S."/>
            <person name="Studholme D.J."/>
            <person name="Pavlidis P."/>
            <person name="Sarris P.F."/>
        </authorList>
    </citation>
    <scope>NUCLEOTIDE SEQUENCE [LARGE SCALE GENOMIC DNA]</scope>
    <source>
        <strain evidence="2">cv. PFS-1207/04</strain>
    </source>
</reference>
<name>A0ABQ7ACH7_BRACR</name>
<organism evidence="1 2">
    <name type="scientific">Brassica cretica</name>
    <name type="common">Mustard</name>
    <dbReference type="NCBI Taxonomy" id="69181"/>
    <lineage>
        <taxon>Eukaryota</taxon>
        <taxon>Viridiplantae</taxon>
        <taxon>Streptophyta</taxon>
        <taxon>Embryophyta</taxon>
        <taxon>Tracheophyta</taxon>
        <taxon>Spermatophyta</taxon>
        <taxon>Magnoliopsida</taxon>
        <taxon>eudicotyledons</taxon>
        <taxon>Gunneridae</taxon>
        <taxon>Pentapetalae</taxon>
        <taxon>rosids</taxon>
        <taxon>malvids</taxon>
        <taxon>Brassicales</taxon>
        <taxon>Brassicaceae</taxon>
        <taxon>Brassiceae</taxon>
        <taxon>Brassica</taxon>
    </lineage>
</organism>
<dbReference type="EMBL" id="QGKV02002055">
    <property type="protein sequence ID" value="KAF3495310.1"/>
    <property type="molecule type" value="Genomic_DNA"/>
</dbReference>
<keyword evidence="2" id="KW-1185">Reference proteome</keyword>
<sequence length="66" mass="7173">MIHSDHSLHRASPGPRPATGSLVQLLRACLCLILVKFQLSDSLNHVLDHDTLVFQSDDLAGASPRT</sequence>
<evidence type="ECO:0000313" key="1">
    <source>
        <dbReference type="EMBL" id="KAF3495310.1"/>
    </source>
</evidence>